<dbReference type="Pfam" id="PF01753">
    <property type="entry name" value="zf-MYND"/>
    <property type="match status" value="1"/>
</dbReference>
<dbReference type="Gene3D" id="6.10.140.2220">
    <property type="match status" value="1"/>
</dbReference>
<dbReference type="AlphaFoldDB" id="A0A2T3APL7"/>
<dbReference type="InterPro" id="IPR027974">
    <property type="entry name" value="DUF4470"/>
</dbReference>
<dbReference type="InterPro" id="IPR002893">
    <property type="entry name" value="Znf_MYND"/>
</dbReference>
<dbReference type="Pfam" id="PF14737">
    <property type="entry name" value="DUF4470"/>
    <property type="match status" value="1"/>
</dbReference>
<keyword evidence="1" id="KW-0479">Metal-binding</keyword>
<dbReference type="PROSITE" id="PS01360">
    <property type="entry name" value="ZF_MYND_1"/>
    <property type="match status" value="1"/>
</dbReference>
<keyword evidence="3" id="KW-0862">Zinc</keyword>
<organism evidence="6 7">
    <name type="scientific">Amorphotheca resinae ATCC 22711</name>
    <dbReference type="NCBI Taxonomy" id="857342"/>
    <lineage>
        <taxon>Eukaryota</taxon>
        <taxon>Fungi</taxon>
        <taxon>Dikarya</taxon>
        <taxon>Ascomycota</taxon>
        <taxon>Pezizomycotina</taxon>
        <taxon>Leotiomycetes</taxon>
        <taxon>Helotiales</taxon>
        <taxon>Amorphothecaceae</taxon>
        <taxon>Amorphotheca</taxon>
    </lineage>
</organism>
<dbReference type="Proteomes" id="UP000241818">
    <property type="component" value="Unassembled WGS sequence"/>
</dbReference>
<dbReference type="PANTHER" id="PTHR10237">
    <property type="entry name" value="DEFORMED EPIDERMAL AUTOREGULATORY FACTOR 1 HOMOLOG SUPPRESSIN"/>
    <property type="match status" value="1"/>
</dbReference>
<dbReference type="RefSeq" id="XP_024716604.1">
    <property type="nucleotide sequence ID" value="XM_024862092.1"/>
</dbReference>
<evidence type="ECO:0000256" key="1">
    <source>
        <dbReference type="ARBA" id="ARBA00022723"/>
    </source>
</evidence>
<dbReference type="GO" id="GO:0008270">
    <property type="term" value="F:zinc ion binding"/>
    <property type="evidence" value="ECO:0007669"/>
    <property type="project" value="UniProtKB-KW"/>
</dbReference>
<dbReference type="OrthoDB" id="432970at2759"/>
<dbReference type="SUPFAM" id="SSF144232">
    <property type="entry name" value="HIT/MYND zinc finger-like"/>
    <property type="match status" value="1"/>
</dbReference>
<dbReference type="PANTHER" id="PTHR10237:SF15">
    <property type="entry name" value="LD37257P"/>
    <property type="match status" value="1"/>
</dbReference>
<dbReference type="CDD" id="cd23020">
    <property type="entry name" value="zf-HIT"/>
    <property type="match status" value="1"/>
</dbReference>
<protein>
    <recommendedName>
        <fullName evidence="5">MYND-type domain-containing protein</fullName>
    </recommendedName>
</protein>
<evidence type="ECO:0000256" key="2">
    <source>
        <dbReference type="ARBA" id="ARBA00022771"/>
    </source>
</evidence>
<keyword evidence="7" id="KW-1185">Reference proteome</keyword>
<evidence type="ECO:0000259" key="5">
    <source>
        <dbReference type="PROSITE" id="PS50865"/>
    </source>
</evidence>
<evidence type="ECO:0000313" key="6">
    <source>
        <dbReference type="EMBL" id="PSS06948.1"/>
    </source>
</evidence>
<keyword evidence="2 4" id="KW-0863">Zinc-finger</keyword>
<dbReference type="EMBL" id="KZ679019">
    <property type="protein sequence ID" value="PSS06948.1"/>
    <property type="molecule type" value="Genomic_DNA"/>
</dbReference>
<dbReference type="GO" id="GO:0000981">
    <property type="term" value="F:DNA-binding transcription factor activity, RNA polymerase II-specific"/>
    <property type="evidence" value="ECO:0007669"/>
    <property type="project" value="TreeGrafter"/>
</dbReference>
<sequence>MLTPAIVNIVSFFYPIGNTPAVCLTQDLPQDKKADILLLGCGDVRNILFTTYCNSNLGQYLARNVLLFTLLLDDIKGLNHSAIWNAYYHIFLDAKSLELAHLQSKKLHVLATSIQTWHGGEYGKLLRFCDNETLNKIREIWGGYSVLDLSEDEMKSYNKRFKSDLERSLSMRKDLREMGLNLTVLRSAAPAPPFALDNVTDLYRYYRDHGVTDHDPAKLSKASYPNPMFASVVTDSDPMMLHYGTDPLLGFHLATAYVPLSPGSPFCPQSPKTSHLHKAVEAARLQFRTWSISFCKRAQQNLVIRFCTADALAFCNTLEYKLTTKEAISANMYRGPYGFEPLVLDGVDYASDGKAPFSFDVIDSSNIIDHIGAINVLVATSPLLKNSFSATLYTESLLKREENHKASMSKLLCGHLPTISTLLKLFPMEYWTNATAVSTSHEGLLDTSLATTQGSGDNGSRQLQLHNRLIWKRPISVANGQTSITTRQEVHFDEQDLAHILYQVYQEMFQHENLTRLFSKIDVQTISKSSLPCYHRGSLVAFLRLVKRTAVVNWAKMMEKFLDLFENDSSLMMGSNYFQEFYLQLHIHGVYSVPTLEPSYNRLTKLQPSGGLRAWKDIPEVLCITLKVPRSKLGVITKLPVSQVGTPILHCVLRSSPTFSPQAQNIFAILQLSFGEITTSGPRNTDAFKVHVAEDRRGWAGSSPLIASFYVPTWFLLLEPEKGLIILGIQTTPQSFMTFHKALGPEMSIYKTTLGNRDDVYITKHPPNQSNYPSVPRIAPADTKIIDTLNNSSCATVTAQVDRKNAQMLGFTGRIDFLSGATKSILGNEAAVKTLQISPCTVDVVVGSGFSNSYRLYFPAPVLHSRRKTRIARKSSYVEVVVPIATLSRGEGFPHFMYPLFLEDHIPVVWNMPHLDLQCLPAIDMTKTKELEWLVTHTSFQFSSRERVSRESSSGNDPNDVRLNFKDSLFSIFMYFTGLQGSGTKRKIFGIDHPTRGVHIMVFVSSLRLDLANHTVVLDAAVLPLSDRLVPQIRPFLAAISGLGLCMIKVNDDEFKLWKEMLPAWVERCREWKHKSSCEYKRKDAIPLSVEEGQTPLCSCGNGILPPNFISDVPQWDMASKHAVRAAISPSFSVPYVEDVFDFKKSKETLMAANRCRKCGREKSEGGGSLLRCSRCLVTKYCSTECQRAHWQEHKKVCKK</sequence>
<dbReference type="GeneID" id="36570173"/>
<evidence type="ECO:0000256" key="3">
    <source>
        <dbReference type="ARBA" id="ARBA00022833"/>
    </source>
</evidence>
<dbReference type="PROSITE" id="PS50865">
    <property type="entry name" value="ZF_MYND_2"/>
    <property type="match status" value="1"/>
</dbReference>
<feature type="domain" description="MYND-type" evidence="5">
    <location>
        <begin position="1156"/>
        <end position="1198"/>
    </location>
</feature>
<dbReference type="STRING" id="857342.A0A2T3APL7"/>
<reference evidence="6 7" key="1">
    <citation type="journal article" date="2018" name="New Phytol.">
        <title>Comparative genomics and transcriptomics depict ericoid mycorrhizal fungi as versatile saprotrophs and plant mutualists.</title>
        <authorList>
            <person name="Martino E."/>
            <person name="Morin E."/>
            <person name="Grelet G.A."/>
            <person name="Kuo A."/>
            <person name="Kohler A."/>
            <person name="Daghino S."/>
            <person name="Barry K.W."/>
            <person name="Cichocki N."/>
            <person name="Clum A."/>
            <person name="Dockter R.B."/>
            <person name="Hainaut M."/>
            <person name="Kuo R.C."/>
            <person name="LaButti K."/>
            <person name="Lindahl B.D."/>
            <person name="Lindquist E.A."/>
            <person name="Lipzen A."/>
            <person name="Khouja H.R."/>
            <person name="Magnuson J."/>
            <person name="Murat C."/>
            <person name="Ohm R.A."/>
            <person name="Singer S.W."/>
            <person name="Spatafora J.W."/>
            <person name="Wang M."/>
            <person name="Veneault-Fourrey C."/>
            <person name="Henrissat B."/>
            <person name="Grigoriev I.V."/>
            <person name="Martin F.M."/>
            <person name="Perotto S."/>
        </authorList>
    </citation>
    <scope>NUCLEOTIDE SEQUENCE [LARGE SCALE GENOMIC DNA]</scope>
    <source>
        <strain evidence="6 7">ATCC 22711</strain>
    </source>
</reference>
<name>A0A2T3APL7_AMORE</name>
<evidence type="ECO:0000313" key="7">
    <source>
        <dbReference type="Proteomes" id="UP000241818"/>
    </source>
</evidence>
<dbReference type="GO" id="GO:0005634">
    <property type="term" value="C:nucleus"/>
    <property type="evidence" value="ECO:0007669"/>
    <property type="project" value="TreeGrafter"/>
</dbReference>
<evidence type="ECO:0000256" key="4">
    <source>
        <dbReference type="PROSITE-ProRule" id="PRU00134"/>
    </source>
</evidence>
<accession>A0A2T3APL7</accession>
<gene>
    <name evidence="6" type="ORF">M430DRAFT_129262</name>
</gene>
<dbReference type="InterPro" id="IPR024119">
    <property type="entry name" value="TF_DEAF-1"/>
</dbReference>
<dbReference type="InParanoid" id="A0A2T3APL7"/>
<proteinExistence type="predicted"/>